<dbReference type="InterPro" id="IPR050710">
    <property type="entry name" value="Band7/mec-2_domain"/>
</dbReference>
<dbReference type="SMART" id="SM00244">
    <property type="entry name" value="PHB"/>
    <property type="match status" value="1"/>
</dbReference>
<dbReference type="InterPro" id="IPR001107">
    <property type="entry name" value="Band_7"/>
</dbReference>
<dbReference type="CDD" id="cd03404">
    <property type="entry name" value="SPFH_HflK"/>
    <property type="match status" value="1"/>
</dbReference>
<comment type="subcellular location">
    <subcellularLocation>
        <location evidence="1">Membrane</location>
    </subcellularLocation>
</comment>
<sequence>VIIAILLLTLGRGTFYQVQTEEVGVVLRFGKFIKITDPGLRMKIPFSDTVQRVPVTRQLTQQFGFRTTGTGARTNISTEMFQDEALMLTGDLNVAVVDWIVQYRVADPYQYLFKVRGIGPGTDDETFRDMNEAVMREVVGDRTVTEVLTVGRQDIEVTVKERLQALCDQYETGIAVDLIVLQDVNPPDAVKPSWDEVNQAQQQRDRMINEAQTRYNQVIPRAGGEAQQTILQAEGYSLDRTNRAEGDSSRFISIYEQYRRAPDVTRQRLYLETMQRVLPMLGGKLFIDEDAQGVLPLLPLDTLRQVIPNGGGQEDNR</sequence>
<reference evidence="7" key="1">
    <citation type="submission" date="2018-05" db="EMBL/GenBank/DDBJ databases">
        <authorList>
            <person name="Lanie J.A."/>
            <person name="Ng W.-L."/>
            <person name="Kazmierczak K.M."/>
            <person name="Andrzejewski T.M."/>
            <person name="Davidsen T.M."/>
            <person name="Wayne K.J."/>
            <person name="Tettelin H."/>
            <person name="Glass J.I."/>
            <person name="Rusch D."/>
            <person name="Podicherti R."/>
            <person name="Tsui H.-C.T."/>
            <person name="Winkler M.E."/>
        </authorList>
    </citation>
    <scope>NUCLEOTIDE SEQUENCE</scope>
</reference>
<dbReference type="NCBIfam" id="TIGR01933">
    <property type="entry name" value="hflK"/>
    <property type="match status" value="1"/>
</dbReference>
<name>A0A381S9T6_9ZZZZ</name>
<dbReference type="Gene3D" id="3.30.479.30">
    <property type="entry name" value="Band 7 domain"/>
    <property type="match status" value="1"/>
</dbReference>
<keyword evidence="3" id="KW-0812">Transmembrane</keyword>
<accession>A0A381S9T6</accession>
<dbReference type="SUPFAM" id="SSF117892">
    <property type="entry name" value="Band 7/SPFH domain"/>
    <property type="match status" value="1"/>
</dbReference>
<evidence type="ECO:0000256" key="2">
    <source>
        <dbReference type="ARBA" id="ARBA00006971"/>
    </source>
</evidence>
<evidence type="ECO:0000256" key="5">
    <source>
        <dbReference type="ARBA" id="ARBA00023136"/>
    </source>
</evidence>
<dbReference type="EMBL" id="UINC01002845">
    <property type="protein sequence ID" value="SVA00865.1"/>
    <property type="molecule type" value="Genomic_DNA"/>
</dbReference>
<protein>
    <recommendedName>
        <fullName evidence="6">Band 7 domain-containing protein</fullName>
    </recommendedName>
</protein>
<dbReference type="PANTHER" id="PTHR43327">
    <property type="entry name" value="STOMATIN-LIKE PROTEIN 2, MITOCHONDRIAL"/>
    <property type="match status" value="1"/>
</dbReference>
<evidence type="ECO:0000313" key="7">
    <source>
        <dbReference type="EMBL" id="SVA00865.1"/>
    </source>
</evidence>
<dbReference type="Pfam" id="PF01145">
    <property type="entry name" value="Band_7"/>
    <property type="match status" value="1"/>
</dbReference>
<evidence type="ECO:0000256" key="4">
    <source>
        <dbReference type="ARBA" id="ARBA00022989"/>
    </source>
</evidence>
<keyword evidence="4" id="KW-1133">Transmembrane helix</keyword>
<proteinExistence type="inferred from homology"/>
<organism evidence="7">
    <name type="scientific">marine metagenome</name>
    <dbReference type="NCBI Taxonomy" id="408172"/>
    <lineage>
        <taxon>unclassified sequences</taxon>
        <taxon>metagenomes</taxon>
        <taxon>ecological metagenomes</taxon>
    </lineage>
</organism>
<dbReference type="AlphaFoldDB" id="A0A381S9T6"/>
<dbReference type="GO" id="GO:0016020">
    <property type="term" value="C:membrane"/>
    <property type="evidence" value="ECO:0007669"/>
    <property type="project" value="UniProtKB-SubCell"/>
</dbReference>
<gene>
    <name evidence="7" type="ORF">METZ01_LOCUS53719</name>
</gene>
<feature type="non-terminal residue" evidence="7">
    <location>
        <position position="1"/>
    </location>
</feature>
<evidence type="ECO:0000256" key="1">
    <source>
        <dbReference type="ARBA" id="ARBA00004370"/>
    </source>
</evidence>
<feature type="domain" description="Band 7" evidence="6">
    <location>
        <begin position="13"/>
        <end position="198"/>
    </location>
</feature>
<keyword evidence="5" id="KW-0472">Membrane</keyword>
<evidence type="ECO:0000259" key="6">
    <source>
        <dbReference type="SMART" id="SM00244"/>
    </source>
</evidence>
<evidence type="ECO:0000256" key="3">
    <source>
        <dbReference type="ARBA" id="ARBA00022692"/>
    </source>
</evidence>
<dbReference type="PANTHER" id="PTHR43327:SF2">
    <property type="entry name" value="MODULATOR OF FTSH PROTEASE HFLK"/>
    <property type="match status" value="1"/>
</dbReference>
<dbReference type="InterPro" id="IPR036013">
    <property type="entry name" value="Band_7/SPFH_dom_sf"/>
</dbReference>
<comment type="similarity">
    <text evidence="2">Belongs to the band 7/mec-2 family. HflK subfamily.</text>
</comment>
<dbReference type="InterPro" id="IPR010201">
    <property type="entry name" value="HflK"/>
</dbReference>